<dbReference type="EMBL" id="CAHIKZ030004420">
    <property type="protein sequence ID" value="CAE1310631.1"/>
    <property type="molecule type" value="Genomic_DNA"/>
</dbReference>
<feature type="domain" description="DH" evidence="20">
    <location>
        <begin position="619"/>
        <end position="809"/>
    </location>
</feature>
<evidence type="ECO:0000256" key="3">
    <source>
        <dbReference type="ARBA" id="ARBA00004486"/>
    </source>
</evidence>
<dbReference type="PANTHER" id="PTHR45858">
    <property type="entry name" value="FERM DOMAIN CONTAINING PROTEIN"/>
    <property type="match status" value="1"/>
</dbReference>
<evidence type="ECO:0000256" key="5">
    <source>
        <dbReference type="ARBA" id="ARBA00004552"/>
    </source>
</evidence>
<keyword evidence="10" id="KW-0344">Guanine-nucleotide releasing factor</keyword>
<evidence type="ECO:0000259" key="21">
    <source>
        <dbReference type="PROSITE" id="PS50057"/>
    </source>
</evidence>
<evidence type="ECO:0000256" key="15">
    <source>
        <dbReference type="ARBA" id="ARBA00034102"/>
    </source>
</evidence>
<dbReference type="PROSITE" id="PS50010">
    <property type="entry name" value="DH_2"/>
    <property type="match status" value="1"/>
</dbReference>
<dbReference type="FunFam" id="2.30.29.30:FF:000046">
    <property type="entry name" value="FERM, RhoGEF and pleckstrin domain-containing protein 1"/>
    <property type="match status" value="1"/>
</dbReference>
<evidence type="ECO:0000259" key="20">
    <source>
        <dbReference type="PROSITE" id="PS50010"/>
    </source>
</evidence>
<dbReference type="SMART" id="SM00233">
    <property type="entry name" value="PH"/>
    <property type="match status" value="2"/>
</dbReference>
<feature type="compositionally biased region" description="Low complexity" evidence="18">
    <location>
        <begin position="405"/>
        <end position="416"/>
    </location>
</feature>
<keyword evidence="7" id="KW-1003">Cell membrane</keyword>
<dbReference type="InterPro" id="IPR035899">
    <property type="entry name" value="DBL_dom_sf"/>
</dbReference>
<evidence type="ECO:0000256" key="13">
    <source>
        <dbReference type="ARBA" id="ARBA00023136"/>
    </source>
</evidence>
<dbReference type="FunFam" id="1.20.900.10:FF:000021">
    <property type="entry name" value="FERM, RhoGEF and pleckstrin domain-containing protein 1"/>
    <property type="match status" value="1"/>
</dbReference>
<dbReference type="Pfam" id="PF09379">
    <property type="entry name" value="FERM_N"/>
    <property type="match status" value="1"/>
</dbReference>
<organism evidence="22 23">
    <name type="scientific">Acanthosepion pharaonis</name>
    <name type="common">Pharaoh cuttlefish</name>
    <name type="synonym">Sepia pharaonis</name>
    <dbReference type="NCBI Taxonomy" id="158019"/>
    <lineage>
        <taxon>Eukaryota</taxon>
        <taxon>Metazoa</taxon>
        <taxon>Spiralia</taxon>
        <taxon>Lophotrochozoa</taxon>
        <taxon>Mollusca</taxon>
        <taxon>Cephalopoda</taxon>
        <taxon>Coleoidea</taxon>
        <taxon>Decapodiformes</taxon>
        <taxon>Sepiida</taxon>
        <taxon>Sepiina</taxon>
        <taxon>Sepiidae</taxon>
        <taxon>Acanthosepion</taxon>
    </lineage>
</organism>
<dbReference type="InterPro" id="IPR041788">
    <property type="entry name" value="FARP1/FARP2/FRMD7_FERM_C"/>
</dbReference>
<feature type="compositionally biased region" description="Low complexity" evidence="18">
    <location>
        <begin position="953"/>
        <end position="967"/>
    </location>
</feature>
<dbReference type="InterPro" id="IPR051835">
    <property type="entry name" value="RAC1-GEF"/>
</dbReference>
<dbReference type="FunFam" id="1.20.80.10:FF:000005">
    <property type="entry name" value="FERM, RhoGEF and pleckstrin domain-containing protein 1"/>
    <property type="match status" value="1"/>
</dbReference>
<evidence type="ECO:0000256" key="7">
    <source>
        <dbReference type="ARBA" id="ARBA00022475"/>
    </source>
</evidence>
<dbReference type="PANTHER" id="PTHR45858:SF5">
    <property type="entry name" value="MOESIN_EZRIN_RADIXIN HOMOLOG 1"/>
    <property type="match status" value="1"/>
</dbReference>
<dbReference type="GO" id="GO:0030175">
    <property type="term" value="C:filopodium"/>
    <property type="evidence" value="ECO:0007669"/>
    <property type="project" value="UniProtKB-SubCell"/>
</dbReference>
<feature type="compositionally biased region" description="Polar residues" evidence="18">
    <location>
        <begin position="342"/>
        <end position="378"/>
    </location>
</feature>
<dbReference type="InterPro" id="IPR000299">
    <property type="entry name" value="FERM_domain"/>
</dbReference>
<evidence type="ECO:0000256" key="4">
    <source>
        <dbReference type="ARBA" id="ARBA00004514"/>
    </source>
</evidence>
<feature type="region of interest" description="Disordered" evidence="18">
    <location>
        <begin position="521"/>
        <end position="575"/>
    </location>
</feature>
<dbReference type="AlphaFoldDB" id="A0A812DX79"/>
<keyword evidence="14" id="KW-0966">Cell projection</keyword>
<feature type="region of interest" description="Disordered" evidence="18">
    <location>
        <begin position="397"/>
        <end position="479"/>
    </location>
</feature>
<protein>
    <recommendedName>
        <fullName evidence="16">FERM, ARHGEF and pleckstrin domain-containing protein 1</fullName>
    </recommendedName>
    <alternativeName>
        <fullName evidence="17">FERM, RhoGEF and pleckstrin domain-containing protein 1</fullName>
    </alternativeName>
</protein>
<dbReference type="Gene3D" id="3.10.20.90">
    <property type="entry name" value="Phosphatidylinositol 3-kinase Catalytic Subunit, Chain A, domain 1"/>
    <property type="match status" value="1"/>
</dbReference>
<evidence type="ECO:0000256" key="2">
    <source>
        <dbReference type="ARBA" id="ARBA00004413"/>
    </source>
</evidence>
<dbReference type="InterPro" id="IPR029071">
    <property type="entry name" value="Ubiquitin-like_domsf"/>
</dbReference>
<evidence type="ECO:0000313" key="22">
    <source>
        <dbReference type="EMBL" id="CAE1310631.1"/>
    </source>
</evidence>
<feature type="region of interest" description="Disordered" evidence="18">
    <location>
        <begin position="947"/>
        <end position="986"/>
    </location>
</feature>
<keyword evidence="13" id="KW-0472">Membrane</keyword>
<dbReference type="InterPro" id="IPR019748">
    <property type="entry name" value="FERM_central"/>
</dbReference>
<dbReference type="SUPFAM" id="SSF54236">
    <property type="entry name" value="Ubiquitin-like"/>
    <property type="match status" value="1"/>
</dbReference>
<dbReference type="InterPro" id="IPR019747">
    <property type="entry name" value="FERM_CS"/>
</dbReference>
<dbReference type="SUPFAM" id="SSF47031">
    <property type="entry name" value="Second domain of FERM"/>
    <property type="match status" value="1"/>
</dbReference>
<feature type="region of interest" description="Disordered" evidence="18">
    <location>
        <begin position="594"/>
        <end position="613"/>
    </location>
</feature>
<feature type="compositionally biased region" description="Polar residues" evidence="18">
    <location>
        <begin position="535"/>
        <end position="548"/>
    </location>
</feature>
<name>A0A812DX79_ACAPH</name>
<keyword evidence="12" id="KW-0770">Synapse</keyword>
<dbReference type="InterPro" id="IPR019749">
    <property type="entry name" value="Band_41_domain"/>
</dbReference>
<dbReference type="SUPFAM" id="SSF50729">
    <property type="entry name" value="PH domain-like"/>
    <property type="match status" value="3"/>
</dbReference>
<keyword evidence="6" id="KW-0217">Developmental protein</keyword>
<dbReference type="FunFam" id="3.10.20.90:FF:000040">
    <property type="entry name" value="FERM, RhoGEF and pleckstrin domain-containing protein"/>
    <property type="match status" value="1"/>
</dbReference>
<feature type="domain" description="PH" evidence="19">
    <location>
        <begin position="838"/>
        <end position="936"/>
    </location>
</feature>
<feature type="domain" description="FERM" evidence="21">
    <location>
        <begin position="12"/>
        <end position="294"/>
    </location>
</feature>
<dbReference type="SMART" id="SM01196">
    <property type="entry name" value="FERM_C"/>
    <property type="match status" value="1"/>
</dbReference>
<evidence type="ECO:0000256" key="1">
    <source>
        <dbReference type="ARBA" id="ARBA00004279"/>
    </source>
</evidence>
<dbReference type="InterPro" id="IPR035963">
    <property type="entry name" value="FERM_2"/>
</dbReference>
<dbReference type="InterPro" id="IPR018979">
    <property type="entry name" value="FERM_N"/>
</dbReference>
<dbReference type="PROSITE" id="PS50057">
    <property type="entry name" value="FERM_3"/>
    <property type="match status" value="1"/>
</dbReference>
<keyword evidence="8" id="KW-0963">Cytoplasm</keyword>
<comment type="subcellular location">
    <subcellularLocation>
        <location evidence="2">Cell membrane</location>
        <topology evidence="2">Peripheral membrane protein</topology>
        <orientation evidence="2">Cytoplasmic side</orientation>
    </subcellularLocation>
    <subcellularLocation>
        <location evidence="1">Cell projection</location>
        <location evidence="1">Dendrite</location>
    </subcellularLocation>
    <subcellularLocation>
        <location evidence="5">Cell projection</location>
        <location evidence="5">Dendritic spine</location>
    </subcellularLocation>
    <subcellularLocation>
        <location evidence="3">Cell projection</location>
        <location evidence="3">Filopodium</location>
    </subcellularLocation>
    <subcellularLocation>
        <location evidence="4">Cytoplasm</location>
        <location evidence="4">Cytosol</location>
    </subcellularLocation>
    <subcellularLocation>
        <location evidence="15">Synapse</location>
        <location evidence="15">Synaptosome</location>
    </subcellularLocation>
</comment>
<dbReference type="InterPro" id="IPR014847">
    <property type="entry name" value="FA"/>
</dbReference>
<dbReference type="Pfam" id="PF00169">
    <property type="entry name" value="PH"/>
    <property type="match status" value="2"/>
</dbReference>
<dbReference type="Pfam" id="PF00621">
    <property type="entry name" value="RhoGEF"/>
    <property type="match status" value="1"/>
</dbReference>
<dbReference type="OrthoDB" id="9990815at2759"/>
<dbReference type="PRINTS" id="PR00935">
    <property type="entry name" value="BAND41"/>
</dbReference>
<dbReference type="CDD" id="cd01220">
    <property type="entry name" value="PH1_FARP1-like"/>
    <property type="match status" value="1"/>
</dbReference>
<dbReference type="CDD" id="cd14473">
    <property type="entry name" value="FERM_B-lobe"/>
    <property type="match status" value="1"/>
</dbReference>
<dbReference type="InterPro" id="IPR000798">
    <property type="entry name" value="Ez/rad/moesin-like"/>
</dbReference>
<evidence type="ECO:0000256" key="8">
    <source>
        <dbReference type="ARBA" id="ARBA00022490"/>
    </source>
</evidence>
<evidence type="ECO:0000256" key="14">
    <source>
        <dbReference type="ARBA" id="ARBA00023273"/>
    </source>
</evidence>
<dbReference type="SMART" id="SM00295">
    <property type="entry name" value="B41"/>
    <property type="match status" value="1"/>
</dbReference>
<feature type="compositionally biased region" description="Basic and acidic residues" evidence="18">
    <location>
        <begin position="452"/>
        <end position="461"/>
    </location>
</feature>
<proteinExistence type="predicted"/>
<dbReference type="Pfam" id="PF09380">
    <property type="entry name" value="FERM_C"/>
    <property type="match status" value="1"/>
</dbReference>
<dbReference type="InterPro" id="IPR014352">
    <property type="entry name" value="FERM/acyl-CoA-bd_prot_sf"/>
</dbReference>
<dbReference type="Pfam" id="PF00373">
    <property type="entry name" value="FERM_M"/>
    <property type="match status" value="1"/>
</dbReference>
<dbReference type="PROSITE" id="PS00660">
    <property type="entry name" value="FERM_1"/>
    <property type="match status" value="1"/>
</dbReference>
<dbReference type="Gene3D" id="1.20.900.10">
    <property type="entry name" value="Dbl homology (DH) domain"/>
    <property type="match status" value="1"/>
</dbReference>
<dbReference type="SUPFAM" id="SSF48065">
    <property type="entry name" value="DBL homology domain (DH-domain)"/>
    <property type="match status" value="1"/>
</dbReference>
<dbReference type="InterPro" id="IPR000219">
    <property type="entry name" value="DH_dom"/>
</dbReference>
<dbReference type="CDD" id="cd13235">
    <property type="entry name" value="PH2_FARP1-like"/>
    <property type="match status" value="1"/>
</dbReference>
<feature type="compositionally biased region" description="Pro residues" evidence="18">
    <location>
        <begin position="553"/>
        <end position="562"/>
    </location>
</feature>
<evidence type="ECO:0000256" key="18">
    <source>
        <dbReference type="SAM" id="MobiDB-lite"/>
    </source>
</evidence>
<dbReference type="Proteomes" id="UP000597762">
    <property type="component" value="Unassembled WGS sequence"/>
</dbReference>
<evidence type="ECO:0000256" key="9">
    <source>
        <dbReference type="ARBA" id="ARBA00022599"/>
    </source>
</evidence>
<dbReference type="GO" id="GO:0008092">
    <property type="term" value="F:cytoskeletal protein binding"/>
    <property type="evidence" value="ECO:0007669"/>
    <property type="project" value="InterPro"/>
</dbReference>
<feature type="domain" description="PH" evidence="19">
    <location>
        <begin position="1011"/>
        <end position="1108"/>
    </location>
</feature>
<evidence type="ECO:0000256" key="10">
    <source>
        <dbReference type="ARBA" id="ARBA00022658"/>
    </source>
</evidence>
<dbReference type="CDD" id="cd13193">
    <property type="entry name" value="FERM_C_FARP1-like"/>
    <property type="match status" value="1"/>
</dbReference>
<dbReference type="Gene3D" id="2.30.29.30">
    <property type="entry name" value="Pleckstrin-homology domain (PH domain)/Phosphotyrosine-binding domain (PTB)"/>
    <property type="match status" value="3"/>
</dbReference>
<keyword evidence="23" id="KW-1185">Reference proteome</keyword>
<dbReference type="FunFam" id="2.30.29.30:FF:000002">
    <property type="entry name" value="Band 4.1-like protein 5 isoform 1"/>
    <property type="match status" value="1"/>
</dbReference>
<dbReference type="InterPro" id="IPR011993">
    <property type="entry name" value="PH-like_dom_sf"/>
</dbReference>
<comment type="caution">
    <text evidence="22">The sequence shown here is derived from an EMBL/GenBank/DDBJ whole genome shotgun (WGS) entry which is preliminary data.</text>
</comment>
<dbReference type="GO" id="GO:0043197">
    <property type="term" value="C:dendritic spine"/>
    <property type="evidence" value="ECO:0007669"/>
    <property type="project" value="UniProtKB-SubCell"/>
</dbReference>
<dbReference type="InterPro" id="IPR001849">
    <property type="entry name" value="PH_domain"/>
</dbReference>
<evidence type="ECO:0000256" key="12">
    <source>
        <dbReference type="ARBA" id="ARBA00023018"/>
    </source>
</evidence>
<dbReference type="Pfam" id="PF08736">
    <property type="entry name" value="FA"/>
    <property type="match status" value="1"/>
</dbReference>
<evidence type="ECO:0000256" key="6">
    <source>
        <dbReference type="ARBA" id="ARBA00022473"/>
    </source>
</evidence>
<dbReference type="GO" id="GO:0005886">
    <property type="term" value="C:plasma membrane"/>
    <property type="evidence" value="ECO:0007669"/>
    <property type="project" value="UniProtKB-SubCell"/>
</dbReference>
<keyword evidence="9" id="KW-0771">Synaptosome</keyword>
<dbReference type="SMART" id="SM00325">
    <property type="entry name" value="RhoGEF"/>
    <property type="match status" value="1"/>
</dbReference>
<evidence type="ECO:0000313" key="23">
    <source>
        <dbReference type="Proteomes" id="UP000597762"/>
    </source>
</evidence>
<evidence type="ECO:0000259" key="19">
    <source>
        <dbReference type="PROSITE" id="PS50003"/>
    </source>
</evidence>
<dbReference type="PROSITE" id="PS50003">
    <property type="entry name" value="PH_DOMAIN"/>
    <property type="match status" value="2"/>
</dbReference>
<dbReference type="CDD" id="cd00160">
    <property type="entry name" value="RhoGEF"/>
    <property type="match status" value="1"/>
</dbReference>
<keyword evidence="11" id="KW-0677">Repeat</keyword>
<sequence length="1127" mass="129755">MLPKSPRKGKLVNLRVQLLDDSYHTFLVQAKAMGSVLWEDVIKSLELVEADYFDLEYNDEQGLQCWLDREKPILKQIPNTDTVFRFCVKFYTPDPVLLEDEYTRYLFALQVKRDLRTEELPCSNNTLALLASYIVQSEIGDFLEDEYLDTSYLTSCKILPHPSRELEQKIMEYHRQHIGQGPSEADINLLDTARKIEQYGIRNFPAKDHEGVHLSLAVAHMGIVVFQNFTRINTFSWAKIRKLSFKRKKFLIKLHPENYGYYKDIVEFFFDSRNECKGFWKKCIEHHAFFRCHTVKKLPRNKTRVVSRGSSYRYSGKTQKQLMEYVRENYFKKRTFERSVSGRISRSTSATPKSHPKTTTLNSSDFHVSQNSTASSGSQILADTTHDSNHVLPSARVETAEVHSESSLSGSRSLGSPKLESARSHSQPAITLEQDENRNDHQAPGSSPQNIDKVESSDHVHSKNAKLDLNGSLNNGDIRDSSSCFLMDRKYSEPILSQNEGIEENAIIRSNEIENIPEHIRETPEPTSPHKHSLTRSQSVNPENQYHYDSTLPLPPPPPPPEDGIDGAVPLSPPQQVKSVLAGDNETLASSNVSTLRSLDGEEETKKKRVSKRRAPTDKSYCITKELLMTERTFKKDLEVVTQAFKNTLVSAAVPECLSHLLFSSLGPIYDFHCTFLRNIEQRIVSWEGKSNAHVVPDSQRIGDVLLGLNKILPTYKNYLDRLEEMLTELELTVKKNREFEQLYKEFEAEKACYLPLNTFLLKPGQRLLHYKLILERLIKHYNQDHPDYNDCQVALNNILEVINQFRDKMQKVDNLQKLIELQRDLVGIDSLVHPDREFIREGCLQKFSRKGYQQRMFFLFSDMLIYTSRTATSLLQFKVHGQLPLRGMMVEESDISKVAVANSFTIYGGNKCILVAASSEEEKDKWIEDLSYSICMAKKQNDEKMKYGSIRSNTSSTENVSTTGSSDTDKLGTSPPSPEKQIQHRGNTTMHVCWHRNTSVSLRDHDKAVKNQLSGYLLRKFKTSNGWQKLWVVFTNFCLFFYKTYQDEFPLASLPLLGYAVNIPTEEDKITKDHVFKLQFKNHVYFFRAESEYTFERWIEVIKSATSSARRFRLFSRLESEHAERS</sequence>
<evidence type="ECO:0000256" key="17">
    <source>
        <dbReference type="ARBA" id="ARBA00042170"/>
    </source>
</evidence>
<accession>A0A812DX79</accession>
<feature type="region of interest" description="Disordered" evidence="18">
    <location>
        <begin position="341"/>
        <end position="378"/>
    </location>
</feature>
<reference evidence="22" key="1">
    <citation type="submission" date="2021-01" db="EMBL/GenBank/DDBJ databases">
        <authorList>
            <person name="Li R."/>
            <person name="Bekaert M."/>
        </authorList>
    </citation>
    <scope>NUCLEOTIDE SEQUENCE</scope>
    <source>
        <strain evidence="22">Farmed</strain>
    </source>
</reference>
<dbReference type="GO" id="GO:0005829">
    <property type="term" value="C:cytosol"/>
    <property type="evidence" value="ECO:0007669"/>
    <property type="project" value="UniProtKB-SubCell"/>
</dbReference>
<dbReference type="PRINTS" id="PR00661">
    <property type="entry name" value="ERMFAMILY"/>
</dbReference>
<gene>
    <name evidence="22" type="ORF">SPHA_62174</name>
</gene>
<dbReference type="Gene3D" id="1.20.80.10">
    <property type="match status" value="1"/>
</dbReference>
<dbReference type="SMART" id="SM01195">
    <property type="entry name" value="FA"/>
    <property type="match status" value="1"/>
</dbReference>
<dbReference type="GO" id="GO:0005085">
    <property type="term" value="F:guanyl-nucleotide exchange factor activity"/>
    <property type="evidence" value="ECO:0007669"/>
    <property type="project" value="UniProtKB-KW"/>
</dbReference>
<evidence type="ECO:0000256" key="16">
    <source>
        <dbReference type="ARBA" id="ARBA00040395"/>
    </source>
</evidence>
<evidence type="ECO:0000256" key="11">
    <source>
        <dbReference type="ARBA" id="ARBA00022737"/>
    </source>
</evidence>
<dbReference type="InterPro" id="IPR018980">
    <property type="entry name" value="FERM_PH-like_C"/>
</dbReference>
<dbReference type="CDD" id="cd17098">
    <property type="entry name" value="FERM_F1_FARP1_like"/>
    <property type="match status" value="1"/>
</dbReference>